<reference evidence="2" key="1">
    <citation type="submission" date="2016-10" db="EMBL/GenBank/DDBJ databases">
        <authorList>
            <person name="Varghese N."/>
            <person name="Submissions S."/>
        </authorList>
    </citation>
    <scope>NUCLEOTIDE SEQUENCE [LARGE SCALE GENOMIC DNA]</scope>
    <source>
        <strain evidence="2">ATCC 700689</strain>
    </source>
</reference>
<organism evidence="1 2">
    <name type="scientific">Pseudomonas abietaniphila</name>
    <dbReference type="NCBI Taxonomy" id="89065"/>
    <lineage>
        <taxon>Bacteria</taxon>
        <taxon>Pseudomonadati</taxon>
        <taxon>Pseudomonadota</taxon>
        <taxon>Gammaproteobacteria</taxon>
        <taxon>Pseudomonadales</taxon>
        <taxon>Pseudomonadaceae</taxon>
        <taxon>Pseudomonas</taxon>
    </lineage>
</organism>
<evidence type="ECO:0000313" key="2">
    <source>
        <dbReference type="Proteomes" id="UP000182894"/>
    </source>
</evidence>
<dbReference type="Proteomes" id="UP000182894">
    <property type="component" value="Unassembled WGS sequence"/>
</dbReference>
<dbReference type="EMBL" id="FNCO01000001">
    <property type="protein sequence ID" value="SDG26794.1"/>
    <property type="molecule type" value="Genomic_DNA"/>
</dbReference>
<proteinExistence type="predicted"/>
<name>A0A1G7SVJ2_9PSED</name>
<keyword evidence="2" id="KW-1185">Reference proteome</keyword>
<sequence length="29" mass="3130">MADHQLGFIGVGVMGAPWRGDCCNTGIHW</sequence>
<evidence type="ECO:0000313" key="1">
    <source>
        <dbReference type="EMBL" id="SDG26794.1"/>
    </source>
</evidence>
<gene>
    <name evidence="1" type="ORF">SAMN05216605_101570</name>
</gene>
<protein>
    <submittedName>
        <fullName evidence="1">Uncharacterized protein</fullName>
    </submittedName>
</protein>
<dbReference type="AlphaFoldDB" id="A0A1G7SVJ2"/>
<accession>A0A1G7SVJ2</accession>